<dbReference type="PROSITE" id="PS50893">
    <property type="entry name" value="ABC_TRANSPORTER_2"/>
    <property type="match status" value="1"/>
</dbReference>
<dbReference type="EMBL" id="MIHC01000002">
    <property type="protein sequence ID" value="ODR10441.1"/>
    <property type="molecule type" value="Genomic_DNA"/>
</dbReference>
<dbReference type="Gene3D" id="3.40.50.300">
    <property type="entry name" value="P-loop containing nucleotide triphosphate hydrolases"/>
    <property type="match status" value="1"/>
</dbReference>
<dbReference type="FunFam" id="3.40.50.300:FF:000589">
    <property type="entry name" value="ABC transporter, ATP-binding subunit"/>
    <property type="match status" value="1"/>
</dbReference>
<evidence type="ECO:0000259" key="10">
    <source>
        <dbReference type="PROSITE" id="PS50893"/>
    </source>
</evidence>
<dbReference type="RefSeq" id="WP_069398605.1">
    <property type="nucleotide sequence ID" value="NZ_JACKTB010000022.1"/>
</dbReference>
<dbReference type="InterPro" id="IPR017871">
    <property type="entry name" value="ABC_transporter-like_CS"/>
</dbReference>
<keyword evidence="12" id="KW-1185">Reference proteome</keyword>
<comment type="subcellular location">
    <subcellularLocation>
        <location evidence="1">Cell membrane</location>
        <topology evidence="1">Peripheral membrane protein</topology>
        <orientation evidence="1">Cytoplasmic side</orientation>
    </subcellularLocation>
</comment>
<dbReference type="SUPFAM" id="SSF52540">
    <property type="entry name" value="P-loop containing nucleoside triphosphate hydrolases"/>
    <property type="match status" value="1"/>
</dbReference>
<name>A0A1E3T7V1_9MYCO</name>
<evidence type="ECO:0000256" key="6">
    <source>
        <dbReference type="ARBA" id="ARBA00022967"/>
    </source>
</evidence>
<dbReference type="InterPro" id="IPR050763">
    <property type="entry name" value="ABC_transporter_ATP-binding"/>
</dbReference>
<dbReference type="GO" id="GO:1900753">
    <property type="term" value="P:doxorubicin transport"/>
    <property type="evidence" value="ECO:0007669"/>
    <property type="project" value="InterPro"/>
</dbReference>
<dbReference type="InterPro" id="IPR003593">
    <property type="entry name" value="AAA+_ATPase"/>
</dbReference>
<feature type="domain" description="ABC transporter" evidence="10">
    <location>
        <begin position="13"/>
        <end position="243"/>
    </location>
</feature>
<dbReference type="Pfam" id="PF00005">
    <property type="entry name" value="ABC_tran"/>
    <property type="match status" value="1"/>
</dbReference>
<dbReference type="OrthoDB" id="9804819at2"/>
<dbReference type="PANTHER" id="PTHR42711">
    <property type="entry name" value="ABC TRANSPORTER ATP-BINDING PROTEIN"/>
    <property type="match status" value="1"/>
</dbReference>
<keyword evidence="7" id="KW-0472">Membrane</keyword>
<dbReference type="GO" id="GO:0043215">
    <property type="term" value="P:daunorubicin transport"/>
    <property type="evidence" value="ECO:0007669"/>
    <property type="project" value="InterPro"/>
</dbReference>
<dbReference type="GO" id="GO:0055085">
    <property type="term" value="P:transmembrane transport"/>
    <property type="evidence" value="ECO:0007669"/>
    <property type="project" value="UniProtKB-ARBA"/>
</dbReference>
<dbReference type="GO" id="GO:0005524">
    <property type="term" value="F:ATP binding"/>
    <property type="evidence" value="ECO:0007669"/>
    <property type="project" value="UniProtKB-KW"/>
</dbReference>
<keyword evidence="3" id="KW-1003">Cell membrane</keyword>
<dbReference type="AlphaFoldDB" id="A0A1E3T7V1"/>
<comment type="caution">
    <text evidence="11">The sequence shown here is derived from an EMBL/GenBank/DDBJ whole genome shotgun (WGS) entry which is preliminary data.</text>
</comment>
<dbReference type="InterPro" id="IPR005894">
    <property type="entry name" value="DrrA"/>
</dbReference>
<reference evidence="12" key="1">
    <citation type="submission" date="2016-09" db="EMBL/GenBank/DDBJ databases">
        <authorList>
            <person name="Greninger A.L."/>
            <person name="Jerome K.R."/>
            <person name="Mcnair B."/>
            <person name="Wallis C."/>
            <person name="Fang F."/>
        </authorList>
    </citation>
    <scope>NUCLEOTIDE SEQUENCE [LARGE SCALE GENOMIC DNA]</scope>
    <source>
        <strain evidence="12">BC1_M4</strain>
    </source>
</reference>
<dbReference type="STRING" id="243061.AWC25_13425"/>
<evidence type="ECO:0000256" key="8">
    <source>
        <dbReference type="ARBA" id="ARBA00023251"/>
    </source>
</evidence>
<dbReference type="PROSITE" id="PS00211">
    <property type="entry name" value="ABC_TRANSPORTER_1"/>
    <property type="match status" value="1"/>
</dbReference>
<dbReference type="SMART" id="SM00382">
    <property type="entry name" value="AAA"/>
    <property type="match status" value="1"/>
</dbReference>
<keyword evidence="2" id="KW-0813">Transport</keyword>
<dbReference type="NCBIfam" id="TIGR01188">
    <property type="entry name" value="drrA"/>
    <property type="match status" value="1"/>
</dbReference>
<evidence type="ECO:0000256" key="9">
    <source>
        <dbReference type="ARBA" id="ARBA00049985"/>
    </source>
</evidence>
<evidence type="ECO:0000256" key="5">
    <source>
        <dbReference type="ARBA" id="ARBA00022840"/>
    </source>
</evidence>
<dbReference type="Proteomes" id="UP000094224">
    <property type="component" value="Unassembled WGS sequence"/>
</dbReference>
<evidence type="ECO:0000256" key="1">
    <source>
        <dbReference type="ARBA" id="ARBA00004413"/>
    </source>
</evidence>
<evidence type="ECO:0000313" key="12">
    <source>
        <dbReference type="Proteomes" id="UP000094224"/>
    </source>
</evidence>
<dbReference type="InterPro" id="IPR003439">
    <property type="entry name" value="ABC_transporter-like_ATP-bd"/>
</dbReference>
<dbReference type="InterPro" id="IPR027417">
    <property type="entry name" value="P-loop_NTPase"/>
</dbReference>
<keyword evidence="5 11" id="KW-0067">ATP-binding</keyword>
<evidence type="ECO:0000313" key="11">
    <source>
        <dbReference type="EMBL" id="ODR10441.1"/>
    </source>
</evidence>
<evidence type="ECO:0000256" key="4">
    <source>
        <dbReference type="ARBA" id="ARBA00022741"/>
    </source>
</evidence>
<gene>
    <name evidence="11" type="ORF">BHQ21_01780</name>
</gene>
<keyword evidence="4" id="KW-0547">Nucleotide-binding</keyword>
<dbReference type="GO" id="GO:0046677">
    <property type="term" value="P:response to antibiotic"/>
    <property type="evidence" value="ECO:0007669"/>
    <property type="project" value="UniProtKB-KW"/>
</dbReference>
<comment type="similarity">
    <text evidence="9">Belongs to the ABC transporter superfamily. Drug exporter-1 (DrugE1) (TC 3.A.1.105) family.</text>
</comment>
<evidence type="ECO:0000256" key="7">
    <source>
        <dbReference type="ARBA" id="ARBA00023136"/>
    </source>
</evidence>
<dbReference type="GO" id="GO:0016887">
    <property type="term" value="F:ATP hydrolysis activity"/>
    <property type="evidence" value="ECO:0007669"/>
    <property type="project" value="InterPro"/>
</dbReference>
<evidence type="ECO:0000256" key="3">
    <source>
        <dbReference type="ARBA" id="ARBA00022475"/>
    </source>
</evidence>
<dbReference type="PANTHER" id="PTHR42711:SF19">
    <property type="entry name" value="DOXORUBICIN RESISTANCE ATP-BINDING PROTEIN DRRA"/>
    <property type="match status" value="1"/>
</dbReference>
<proteinExistence type="inferred from homology"/>
<protein>
    <submittedName>
        <fullName evidence="11">Daunorubicin/doxorubicin resistance ABC transporter ATP-binding protein DrrA</fullName>
    </submittedName>
</protein>
<evidence type="ECO:0000256" key="2">
    <source>
        <dbReference type="ARBA" id="ARBA00022448"/>
    </source>
</evidence>
<accession>A0A1E3T7V1</accession>
<sequence>MVKADEKADEKAVVVDKVRKTFGDFVALHEVSFEVGRGEVLGLLGPNGAGKTTLVDILSTLSRPDSGRAVVAGYDVVSEPAGVRRSIMLTGQQVAIDDMLTGSENLVMFGRLFGLGKSAARARAEELIDEFDLAYAAGRRVKTYSGGMRRRIDIACGLVVRPQVVFLDEPTTGLDPRSRQSIWDLVGKFQGLGIATLLTTQYLEEADALADRIVVIDHGRVIAQGTADALKERTGGSYCEIVPRNLQDLAVIADTLGALVPDKIRAALTPESDRIAIPAPDGANTLIDAVGRLAAANIAVADVALRRPSLDDVFLALTDDSPRTRTPVATRAAG</sequence>
<keyword evidence="6" id="KW-1278">Translocase</keyword>
<dbReference type="GO" id="GO:0005886">
    <property type="term" value="C:plasma membrane"/>
    <property type="evidence" value="ECO:0007669"/>
    <property type="project" value="UniProtKB-SubCell"/>
</dbReference>
<organism evidence="11 12">
    <name type="scientific">Mycobacterium sherrisii</name>
    <dbReference type="NCBI Taxonomy" id="243061"/>
    <lineage>
        <taxon>Bacteria</taxon>
        <taxon>Bacillati</taxon>
        <taxon>Actinomycetota</taxon>
        <taxon>Actinomycetes</taxon>
        <taxon>Mycobacteriales</taxon>
        <taxon>Mycobacteriaceae</taxon>
        <taxon>Mycobacterium</taxon>
        <taxon>Mycobacterium simiae complex</taxon>
    </lineage>
</organism>
<keyword evidence="8" id="KW-0046">Antibiotic resistance</keyword>